<keyword evidence="1" id="KW-0808">Transferase</keyword>
<dbReference type="PANTHER" id="PTHR10434:SF40">
    <property type="entry name" value="1-ACYL-SN-GLYCEROL-3-PHOSPHATE ACYLTRANSFERASE"/>
    <property type="match status" value="1"/>
</dbReference>
<feature type="domain" description="Phospholipid/glycerol acyltransferase" evidence="3">
    <location>
        <begin position="39"/>
        <end position="153"/>
    </location>
</feature>
<dbReference type="GO" id="GO:0003841">
    <property type="term" value="F:1-acylglycerol-3-phosphate O-acyltransferase activity"/>
    <property type="evidence" value="ECO:0007669"/>
    <property type="project" value="TreeGrafter"/>
</dbReference>
<dbReference type="EMBL" id="UINC01105619">
    <property type="protein sequence ID" value="SVC69685.1"/>
    <property type="molecule type" value="Genomic_DNA"/>
</dbReference>
<keyword evidence="2" id="KW-0012">Acyltransferase</keyword>
<dbReference type="SMART" id="SM00563">
    <property type="entry name" value="PlsC"/>
    <property type="match status" value="1"/>
</dbReference>
<proteinExistence type="predicted"/>
<protein>
    <recommendedName>
        <fullName evidence="3">Phospholipid/glycerol acyltransferase domain-containing protein</fullName>
    </recommendedName>
</protein>
<evidence type="ECO:0000259" key="3">
    <source>
        <dbReference type="SMART" id="SM00563"/>
    </source>
</evidence>
<name>A0A382PAQ1_9ZZZZ</name>
<dbReference type="CDD" id="cd07989">
    <property type="entry name" value="LPLAT_AGPAT-like"/>
    <property type="match status" value="1"/>
</dbReference>
<accession>A0A382PAQ1</accession>
<organism evidence="4">
    <name type="scientific">marine metagenome</name>
    <dbReference type="NCBI Taxonomy" id="408172"/>
    <lineage>
        <taxon>unclassified sequences</taxon>
        <taxon>metagenomes</taxon>
        <taxon>ecological metagenomes</taxon>
    </lineage>
</organism>
<evidence type="ECO:0000256" key="1">
    <source>
        <dbReference type="ARBA" id="ARBA00022679"/>
    </source>
</evidence>
<dbReference type="Pfam" id="PF01553">
    <property type="entry name" value="Acyltransferase"/>
    <property type="match status" value="1"/>
</dbReference>
<evidence type="ECO:0000313" key="4">
    <source>
        <dbReference type="EMBL" id="SVC69685.1"/>
    </source>
</evidence>
<evidence type="ECO:0000256" key="2">
    <source>
        <dbReference type="ARBA" id="ARBA00023315"/>
    </source>
</evidence>
<dbReference type="PANTHER" id="PTHR10434">
    <property type="entry name" value="1-ACYL-SN-GLYCEROL-3-PHOSPHATE ACYLTRANSFERASE"/>
    <property type="match status" value="1"/>
</dbReference>
<dbReference type="GO" id="GO:0006654">
    <property type="term" value="P:phosphatidic acid biosynthetic process"/>
    <property type="evidence" value="ECO:0007669"/>
    <property type="project" value="TreeGrafter"/>
</dbReference>
<dbReference type="AlphaFoldDB" id="A0A382PAQ1"/>
<dbReference type="SUPFAM" id="SSF69593">
    <property type="entry name" value="Glycerol-3-phosphate (1)-acyltransferase"/>
    <property type="match status" value="1"/>
</dbReference>
<reference evidence="4" key="1">
    <citation type="submission" date="2018-05" db="EMBL/GenBank/DDBJ databases">
        <authorList>
            <person name="Lanie J.A."/>
            <person name="Ng W.-L."/>
            <person name="Kazmierczak K.M."/>
            <person name="Andrzejewski T.M."/>
            <person name="Davidsen T.M."/>
            <person name="Wayne K.J."/>
            <person name="Tettelin H."/>
            <person name="Glass J.I."/>
            <person name="Rusch D."/>
            <person name="Podicherti R."/>
            <person name="Tsui H.-C.T."/>
            <person name="Winkler M.E."/>
        </authorList>
    </citation>
    <scope>NUCLEOTIDE SEQUENCE</scope>
</reference>
<dbReference type="InterPro" id="IPR002123">
    <property type="entry name" value="Plipid/glycerol_acylTrfase"/>
</dbReference>
<gene>
    <name evidence="4" type="ORF">METZ01_LOCUS322539</name>
</gene>
<sequence>MTPQTRSYKYFIPIVRGLGKLFFRISVKGVENIPEDGPILVVSNHVDNIDPAVISAVYPRQIIFLAKKEIVEHAPRWVAALFKAYGTIFIDREKIAKSSLGSALEYLNAGFAIGIFPEGTRSLKGTLISGQPGAAFLAIESNAIVQPVAIIGSNKYKINPLSLFKRHPLTVIFGSPIMIGKRNLKAKDLTEEIMNSIAKLLPESMQGVYYEPD</sequence>